<evidence type="ECO:0000259" key="14">
    <source>
        <dbReference type="Pfam" id="PF00999"/>
    </source>
</evidence>
<dbReference type="GO" id="GO:0051453">
    <property type="term" value="P:regulation of intracellular pH"/>
    <property type="evidence" value="ECO:0007669"/>
    <property type="project" value="TreeGrafter"/>
</dbReference>
<evidence type="ECO:0000256" key="12">
    <source>
        <dbReference type="SAM" id="MobiDB-lite"/>
    </source>
</evidence>
<feature type="transmembrane region" description="Helical" evidence="13">
    <location>
        <begin position="352"/>
        <end position="374"/>
    </location>
</feature>
<feature type="transmembrane region" description="Helical" evidence="13">
    <location>
        <begin position="380"/>
        <end position="400"/>
    </location>
</feature>
<dbReference type="GO" id="GO:0015385">
    <property type="term" value="F:sodium:proton antiporter activity"/>
    <property type="evidence" value="ECO:0007669"/>
    <property type="project" value="InterPro"/>
</dbReference>
<protein>
    <submittedName>
        <fullName evidence="15">Sodium:proton antiporter</fullName>
    </submittedName>
</protein>
<comment type="caution">
    <text evidence="15">The sequence shown here is derived from an EMBL/GenBank/DDBJ whole genome shotgun (WGS) entry which is preliminary data.</text>
</comment>
<feature type="transmembrane region" description="Helical" evidence="13">
    <location>
        <begin position="207"/>
        <end position="224"/>
    </location>
</feature>
<evidence type="ECO:0000256" key="3">
    <source>
        <dbReference type="ARBA" id="ARBA00022448"/>
    </source>
</evidence>
<reference evidence="15 16" key="1">
    <citation type="submission" date="2019-07" db="EMBL/GenBank/DDBJ databases">
        <title>Qingshengfaniella alkalisoli gen. nov., sp. nov., isolated from saline soil.</title>
        <authorList>
            <person name="Xu L."/>
            <person name="Huang X.-X."/>
            <person name="Sun J.-Q."/>
        </authorList>
    </citation>
    <scope>NUCLEOTIDE SEQUENCE [LARGE SCALE GENOMIC DNA]</scope>
    <source>
        <strain evidence="15 16">DSM 27279</strain>
    </source>
</reference>
<organism evidence="15 16">
    <name type="scientific">Verticiella sediminum</name>
    <dbReference type="NCBI Taxonomy" id="1247510"/>
    <lineage>
        <taxon>Bacteria</taxon>
        <taxon>Pseudomonadati</taxon>
        <taxon>Pseudomonadota</taxon>
        <taxon>Betaproteobacteria</taxon>
        <taxon>Burkholderiales</taxon>
        <taxon>Alcaligenaceae</taxon>
        <taxon>Verticiella</taxon>
    </lineage>
</organism>
<evidence type="ECO:0000256" key="9">
    <source>
        <dbReference type="ARBA" id="ARBA00023065"/>
    </source>
</evidence>
<keyword evidence="7 13" id="KW-1133">Transmembrane helix</keyword>
<keyword evidence="11" id="KW-0739">Sodium transport</keyword>
<evidence type="ECO:0000256" key="1">
    <source>
        <dbReference type="ARBA" id="ARBA00004651"/>
    </source>
</evidence>
<evidence type="ECO:0000256" key="7">
    <source>
        <dbReference type="ARBA" id="ARBA00022989"/>
    </source>
</evidence>
<evidence type="ECO:0000256" key="11">
    <source>
        <dbReference type="ARBA" id="ARBA00023201"/>
    </source>
</evidence>
<feature type="transmembrane region" description="Helical" evidence="13">
    <location>
        <begin position="244"/>
        <end position="267"/>
    </location>
</feature>
<feature type="region of interest" description="Disordered" evidence="12">
    <location>
        <begin position="421"/>
        <end position="451"/>
    </location>
</feature>
<accession>A0A556AWI2</accession>
<dbReference type="Proteomes" id="UP000318405">
    <property type="component" value="Unassembled WGS sequence"/>
</dbReference>
<feature type="transmembrane region" description="Helical" evidence="13">
    <location>
        <begin position="96"/>
        <end position="118"/>
    </location>
</feature>
<evidence type="ECO:0000313" key="16">
    <source>
        <dbReference type="Proteomes" id="UP000318405"/>
    </source>
</evidence>
<dbReference type="PANTHER" id="PTHR10110">
    <property type="entry name" value="SODIUM/HYDROGEN EXCHANGER"/>
    <property type="match status" value="1"/>
</dbReference>
<keyword evidence="8" id="KW-0915">Sodium</keyword>
<dbReference type="RefSeq" id="WP_143947254.1">
    <property type="nucleotide sequence ID" value="NZ_BAABMB010000001.1"/>
</dbReference>
<keyword evidence="10 13" id="KW-0472">Membrane</keyword>
<keyword evidence="9" id="KW-0406">Ion transport</keyword>
<evidence type="ECO:0000256" key="6">
    <source>
        <dbReference type="ARBA" id="ARBA00022692"/>
    </source>
</evidence>
<dbReference type="EMBL" id="VLTJ01000010">
    <property type="protein sequence ID" value="TSH97299.1"/>
    <property type="molecule type" value="Genomic_DNA"/>
</dbReference>
<comment type="subcellular location">
    <subcellularLocation>
        <location evidence="1">Cell membrane</location>
        <topology evidence="1">Multi-pass membrane protein</topology>
    </subcellularLocation>
</comment>
<feature type="transmembrane region" description="Helical" evidence="13">
    <location>
        <begin position="130"/>
        <end position="152"/>
    </location>
</feature>
<evidence type="ECO:0000313" key="15">
    <source>
        <dbReference type="EMBL" id="TSH97299.1"/>
    </source>
</evidence>
<dbReference type="GO" id="GO:0005886">
    <property type="term" value="C:plasma membrane"/>
    <property type="evidence" value="ECO:0007669"/>
    <property type="project" value="UniProtKB-SubCell"/>
</dbReference>
<dbReference type="InterPro" id="IPR006153">
    <property type="entry name" value="Cation/H_exchanger_TM"/>
</dbReference>
<evidence type="ECO:0000256" key="10">
    <source>
        <dbReference type="ARBA" id="ARBA00023136"/>
    </source>
</evidence>
<feature type="domain" description="Cation/H+ exchanger transmembrane" evidence="14">
    <location>
        <begin position="13"/>
        <end position="405"/>
    </location>
</feature>
<name>A0A556AWI2_9BURK</name>
<feature type="transmembrane region" description="Helical" evidence="13">
    <location>
        <begin position="174"/>
        <end position="195"/>
    </location>
</feature>
<dbReference type="GO" id="GO:0015386">
    <property type="term" value="F:potassium:proton antiporter activity"/>
    <property type="evidence" value="ECO:0007669"/>
    <property type="project" value="TreeGrafter"/>
</dbReference>
<dbReference type="Pfam" id="PF00999">
    <property type="entry name" value="Na_H_Exchanger"/>
    <property type="match status" value="1"/>
</dbReference>
<dbReference type="Gene3D" id="6.10.140.1330">
    <property type="match status" value="1"/>
</dbReference>
<evidence type="ECO:0000256" key="8">
    <source>
        <dbReference type="ARBA" id="ARBA00023053"/>
    </source>
</evidence>
<feature type="transmembrane region" description="Helical" evidence="13">
    <location>
        <begin position="69"/>
        <end position="90"/>
    </location>
</feature>
<dbReference type="InterPro" id="IPR018422">
    <property type="entry name" value="Cation/H_exchanger_CPA1"/>
</dbReference>
<sequence>MSLLALIGTLITLVAALGYLNHRFIGLPDATGIAAIGLAASLLMGVFGQGTQLLAAAQELFGDVDFASLLLHGILGMLLFAGGLHASVAAIAREKWLVLILSTVGVLVSTVAVGFGFYAVTWVVGMPLPLLHCLVFGALISPTDPIAVLGVLRKVGVPASLEARITGESLFNDGMGVVLFLTLLGIAVGGAVPTLGDLGLLLVREMLGGAVFGIGVGLLGLYMIRTANSDAIATLVSLAMATGGYAAAEALGVSAPIAVVFMGLLVGGRGESPRVAEHSSQRRLFTTWEVIDELLNLMLFGLIGLEIITLQTSASGLLLSVLAIPVVLLARYVSVVLPVMAAPRLREWGRGVSFVMTWGGLRGGVSIALALSLASTLPDSHVLIAATYGVVIFSILVQGLTLRRVISRALPAALLAHREAQAEENAAPDPSPGQADPSDAGQAAISASNRS</sequence>
<feature type="transmembrane region" description="Helical" evidence="13">
    <location>
        <begin position="316"/>
        <end position="340"/>
    </location>
</feature>
<evidence type="ECO:0000256" key="4">
    <source>
        <dbReference type="ARBA" id="ARBA00022449"/>
    </source>
</evidence>
<keyword evidence="3" id="KW-0813">Transport</keyword>
<dbReference type="GO" id="GO:0098719">
    <property type="term" value="P:sodium ion import across plasma membrane"/>
    <property type="evidence" value="ECO:0007669"/>
    <property type="project" value="TreeGrafter"/>
</dbReference>
<dbReference type="PANTHER" id="PTHR10110:SF195">
    <property type="entry name" value="NA(+)_H(+) ANTIPORTER NHAS2"/>
    <property type="match status" value="1"/>
</dbReference>
<keyword evidence="5" id="KW-1003">Cell membrane</keyword>
<keyword evidence="16" id="KW-1185">Reference proteome</keyword>
<gene>
    <name evidence="15" type="ORF">FOZ76_06100</name>
</gene>
<evidence type="ECO:0000256" key="13">
    <source>
        <dbReference type="SAM" id="Phobius"/>
    </source>
</evidence>
<evidence type="ECO:0000256" key="2">
    <source>
        <dbReference type="ARBA" id="ARBA00007367"/>
    </source>
</evidence>
<keyword evidence="6 13" id="KW-0812">Transmembrane</keyword>
<feature type="transmembrane region" description="Helical" evidence="13">
    <location>
        <begin position="32"/>
        <end position="57"/>
    </location>
</feature>
<dbReference type="OrthoDB" id="9809206at2"/>
<dbReference type="AlphaFoldDB" id="A0A556AWI2"/>
<proteinExistence type="inferred from homology"/>
<keyword evidence="4" id="KW-0050">Antiport</keyword>
<comment type="similarity">
    <text evidence="2">Belongs to the monovalent cation:proton antiporter 1 (CPA1) transporter (TC 2.A.36) family.</text>
</comment>
<evidence type="ECO:0000256" key="5">
    <source>
        <dbReference type="ARBA" id="ARBA00022475"/>
    </source>
</evidence>